<feature type="region of interest" description="Disordered" evidence="5">
    <location>
        <begin position="210"/>
        <end position="253"/>
    </location>
</feature>
<feature type="compositionally biased region" description="Basic and acidic residues" evidence="5">
    <location>
        <begin position="164"/>
        <end position="178"/>
    </location>
</feature>
<feature type="transmembrane region" description="Helical" evidence="6">
    <location>
        <begin position="72"/>
        <end position="95"/>
    </location>
</feature>
<dbReference type="PANTHER" id="PTHR11040:SF44">
    <property type="entry name" value="PROTEIN ZNTC-RELATED"/>
    <property type="match status" value="1"/>
</dbReference>
<evidence type="ECO:0000256" key="6">
    <source>
        <dbReference type="SAM" id="Phobius"/>
    </source>
</evidence>
<dbReference type="EMBL" id="SIDB01000014">
    <property type="protein sequence ID" value="KAI3423948.1"/>
    <property type="molecule type" value="Genomic_DNA"/>
</dbReference>
<accession>A0A9D4TF26</accession>
<sequence length="424" mass="44938">MSTASVAEILAEPEPEPAADPCAGPDAEFPAEQYDLALHLGSIGILLVVSMVGSLGPVALHLTSRSTAVSTAIRLGTFFGFGSILATAFIHMMLPAAKSFANPCLPAFWTTSYDAWAYLFTLLAVLLMQQIDWQIKGHHLRRRAAQQWHRQQQQYHQNEPEQQMGHEQHSQEQLGDEGHDCQSAHALIISALSHTKGVRMQQAAAAAADGEYGEGRGGGEGAGPCLSQVENLHTPLLPPPPQQHRQQQQQQQQEPFHVAAVPAAASQVMGLYLAEAGIIFHSIMIGLTLGVTSGTSFTTLLVALSFHQFFEGFAIGSAAVDSGLGAVQACAMGLVFSVTTPAGIAVGIAVRESFNSNATAALLAAGICDSLSAGVLLYTVLCELVTPMMTDSPWLRSQQWPLQTAAYLALYAGAATMAAVGKWA</sequence>
<protein>
    <submittedName>
        <fullName evidence="7">Uncharacterized protein</fullName>
    </submittedName>
</protein>
<feature type="transmembrane region" description="Helical" evidence="6">
    <location>
        <begin position="326"/>
        <end position="348"/>
    </location>
</feature>
<organism evidence="7 8">
    <name type="scientific">Chlorella vulgaris</name>
    <name type="common">Green alga</name>
    <dbReference type="NCBI Taxonomy" id="3077"/>
    <lineage>
        <taxon>Eukaryota</taxon>
        <taxon>Viridiplantae</taxon>
        <taxon>Chlorophyta</taxon>
        <taxon>core chlorophytes</taxon>
        <taxon>Trebouxiophyceae</taxon>
        <taxon>Chlorellales</taxon>
        <taxon>Chlorellaceae</taxon>
        <taxon>Chlorella clade</taxon>
        <taxon>Chlorella</taxon>
    </lineage>
</organism>
<feature type="transmembrane region" description="Helical" evidence="6">
    <location>
        <begin position="36"/>
        <end position="60"/>
    </location>
</feature>
<dbReference type="GO" id="GO:0005886">
    <property type="term" value="C:plasma membrane"/>
    <property type="evidence" value="ECO:0007669"/>
    <property type="project" value="TreeGrafter"/>
</dbReference>
<keyword evidence="3 6" id="KW-1133">Transmembrane helix</keyword>
<evidence type="ECO:0000313" key="8">
    <source>
        <dbReference type="Proteomes" id="UP001055712"/>
    </source>
</evidence>
<reference evidence="7" key="2">
    <citation type="submission" date="2020-11" db="EMBL/GenBank/DDBJ databases">
        <authorList>
            <person name="Cecchin M."/>
            <person name="Marcolungo L."/>
            <person name="Rossato M."/>
            <person name="Girolomoni L."/>
            <person name="Cosentino E."/>
            <person name="Cuine S."/>
            <person name="Li-Beisson Y."/>
            <person name="Delledonne M."/>
            <person name="Ballottari M."/>
        </authorList>
    </citation>
    <scope>NUCLEOTIDE SEQUENCE</scope>
    <source>
        <strain evidence="7">211/11P</strain>
        <tissue evidence="7">Whole cell</tissue>
    </source>
</reference>
<evidence type="ECO:0000256" key="4">
    <source>
        <dbReference type="ARBA" id="ARBA00023136"/>
    </source>
</evidence>
<feature type="compositionally biased region" description="Low complexity" evidence="5">
    <location>
        <begin position="146"/>
        <end position="163"/>
    </location>
</feature>
<comment type="caution">
    <text evidence="7">The sequence shown here is derived from an EMBL/GenBank/DDBJ whole genome shotgun (WGS) entry which is preliminary data.</text>
</comment>
<reference evidence="7" key="1">
    <citation type="journal article" date="2019" name="Plant J.">
        <title>Chlorella vulgaris genome assembly and annotation reveals the molecular basis for metabolic acclimation to high light conditions.</title>
        <authorList>
            <person name="Cecchin M."/>
            <person name="Marcolungo L."/>
            <person name="Rossato M."/>
            <person name="Girolomoni L."/>
            <person name="Cosentino E."/>
            <person name="Cuine S."/>
            <person name="Li-Beisson Y."/>
            <person name="Delledonne M."/>
            <person name="Ballottari M."/>
        </authorList>
    </citation>
    <scope>NUCLEOTIDE SEQUENCE</scope>
    <source>
        <strain evidence="7">211/11P</strain>
    </source>
</reference>
<evidence type="ECO:0000313" key="7">
    <source>
        <dbReference type="EMBL" id="KAI3423948.1"/>
    </source>
</evidence>
<comment type="subcellular location">
    <subcellularLocation>
        <location evidence="1">Membrane</location>
        <topology evidence="1">Multi-pass membrane protein</topology>
    </subcellularLocation>
</comment>
<dbReference type="Proteomes" id="UP001055712">
    <property type="component" value="Unassembled WGS sequence"/>
</dbReference>
<gene>
    <name evidence="7" type="ORF">D9Q98_009782</name>
</gene>
<dbReference type="AlphaFoldDB" id="A0A9D4TF26"/>
<feature type="transmembrane region" description="Helical" evidence="6">
    <location>
        <begin position="278"/>
        <end position="306"/>
    </location>
</feature>
<dbReference type="InterPro" id="IPR003689">
    <property type="entry name" value="ZIP"/>
</dbReference>
<keyword evidence="8" id="KW-1185">Reference proteome</keyword>
<dbReference type="OrthoDB" id="448280at2759"/>
<dbReference type="PANTHER" id="PTHR11040">
    <property type="entry name" value="ZINC/IRON TRANSPORTER"/>
    <property type="match status" value="1"/>
</dbReference>
<feature type="transmembrane region" description="Helical" evidence="6">
    <location>
        <begin position="400"/>
        <end position="420"/>
    </location>
</feature>
<feature type="compositionally biased region" description="Low complexity" evidence="5">
    <location>
        <begin position="243"/>
        <end position="253"/>
    </location>
</feature>
<evidence type="ECO:0000256" key="5">
    <source>
        <dbReference type="SAM" id="MobiDB-lite"/>
    </source>
</evidence>
<name>A0A9D4TF26_CHLVU</name>
<keyword evidence="2 6" id="KW-0812">Transmembrane</keyword>
<keyword evidence="4 6" id="KW-0472">Membrane</keyword>
<evidence type="ECO:0000256" key="2">
    <source>
        <dbReference type="ARBA" id="ARBA00022692"/>
    </source>
</evidence>
<dbReference type="Pfam" id="PF02535">
    <property type="entry name" value="Zip"/>
    <property type="match status" value="1"/>
</dbReference>
<feature type="region of interest" description="Disordered" evidence="5">
    <location>
        <begin position="146"/>
        <end position="178"/>
    </location>
</feature>
<proteinExistence type="predicted"/>
<feature type="transmembrane region" description="Helical" evidence="6">
    <location>
        <begin position="115"/>
        <end position="133"/>
    </location>
</feature>
<feature type="transmembrane region" description="Helical" evidence="6">
    <location>
        <begin position="360"/>
        <end position="380"/>
    </location>
</feature>
<evidence type="ECO:0000256" key="3">
    <source>
        <dbReference type="ARBA" id="ARBA00022989"/>
    </source>
</evidence>
<evidence type="ECO:0000256" key="1">
    <source>
        <dbReference type="ARBA" id="ARBA00004141"/>
    </source>
</evidence>
<dbReference type="GO" id="GO:0005385">
    <property type="term" value="F:zinc ion transmembrane transporter activity"/>
    <property type="evidence" value="ECO:0007669"/>
    <property type="project" value="TreeGrafter"/>
</dbReference>